<dbReference type="GO" id="GO:0005615">
    <property type="term" value="C:extracellular space"/>
    <property type="evidence" value="ECO:0007669"/>
    <property type="project" value="InterPro"/>
</dbReference>
<dbReference type="InterPro" id="IPR050473">
    <property type="entry name" value="A2M/Complement_sys"/>
</dbReference>
<dbReference type="Proteomes" id="UP001054945">
    <property type="component" value="Unassembled WGS sequence"/>
</dbReference>
<sequence>MERSNSVVNWLNSQRLQSGSFKSTQDTVVGLQALSEYAIRAQMPSMNLVANISSSNDRNFMQVLHFNKDNAHILKNIEVNKVGGMLFVQTAGHGIGSLSVKLRYNVVNPPEKICKFDVSVDVTEAKEGTSAPPKQEVGKVSFDHQPDLIRGMENALQEKDPVLDIDPRNRVERRASLVANPLISKGKRTKRQAETDDSTVILKVSICARYLGNETAGMSIIDVGIFSGFESNPEDLEELQKKIQNI</sequence>
<comment type="caution">
    <text evidence="2">The sequence shown here is derived from an EMBL/GenBank/DDBJ whole genome shotgun (WGS) entry which is preliminary data.</text>
</comment>
<dbReference type="AlphaFoldDB" id="A0AAV4VF86"/>
<accession>A0AAV4VF86</accession>
<dbReference type="Pfam" id="PF07678">
    <property type="entry name" value="TED_complement"/>
    <property type="match status" value="1"/>
</dbReference>
<proteinExistence type="predicted"/>
<dbReference type="SUPFAM" id="SSF49410">
    <property type="entry name" value="Alpha-macroglobulin receptor domain"/>
    <property type="match status" value="1"/>
</dbReference>
<dbReference type="Gene3D" id="2.60.40.690">
    <property type="entry name" value="Alpha-macroglobulin, receptor-binding domain"/>
    <property type="match status" value="1"/>
</dbReference>
<dbReference type="InterPro" id="IPR036595">
    <property type="entry name" value="A-macroglobulin_rcpt-bd_sf"/>
</dbReference>
<name>A0AAV4VF86_CAEEX</name>
<organism evidence="2 3">
    <name type="scientific">Caerostris extrusa</name>
    <name type="common">Bark spider</name>
    <name type="synonym">Caerostris bankana</name>
    <dbReference type="NCBI Taxonomy" id="172846"/>
    <lineage>
        <taxon>Eukaryota</taxon>
        <taxon>Metazoa</taxon>
        <taxon>Ecdysozoa</taxon>
        <taxon>Arthropoda</taxon>
        <taxon>Chelicerata</taxon>
        <taxon>Arachnida</taxon>
        <taxon>Araneae</taxon>
        <taxon>Araneomorphae</taxon>
        <taxon>Entelegynae</taxon>
        <taxon>Araneoidea</taxon>
        <taxon>Araneidae</taxon>
        <taxon>Caerostris</taxon>
    </lineage>
</organism>
<protein>
    <submittedName>
        <fullName evidence="2">Complement component 3-1</fullName>
    </submittedName>
</protein>
<reference evidence="2 3" key="1">
    <citation type="submission" date="2021-06" db="EMBL/GenBank/DDBJ databases">
        <title>Caerostris extrusa draft genome.</title>
        <authorList>
            <person name="Kono N."/>
            <person name="Arakawa K."/>
        </authorList>
    </citation>
    <scope>NUCLEOTIDE SEQUENCE [LARGE SCALE GENOMIC DNA]</scope>
</reference>
<evidence type="ECO:0000259" key="1">
    <source>
        <dbReference type="Pfam" id="PF07678"/>
    </source>
</evidence>
<evidence type="ECO:0000313" key="3">
    <source>
        <dbReference type="Proteomes" id="UP001054945"/>
    </source>
</evidence>
<dbReference type="Gene3D" id="1.50.10.20">
    <property type="match status" value="1"/>
</dbReference>
<gene>
    <name evidence="2" type="primary">C3-1</name>
    <name evidence="2" type="ORF">CEXT_658761</name>
</gene>
<evidence type="ECO:0000313" key="2">
    <source>
        <dbReference type="EMBL" id="GIY68786.1"/>
    </source>
</evidence>
<dbReference type="PANTHER" id="PTHR11412:SF166">
    <property type="entry name" value="NTR DOMAIN-CONTAINING PROTEIN"/>
    <property type="match status" value="1"/>
</dbReference>
<dbReference type="InterPro" id="IPR008930">
    <property type="entry name" value="Terpenoid_cyclase/PrenylTrfase"/>
</dbReference>
<feature type="domain" description="Alpha-macroglobulin-like TED" evidence="1">
    <location>
        <begin position="2"/>
        <end position="37"/>
    </location>
</feature>
<dbReference type="PANTHER" id="PTHR11412">
    <property type="entry name" value="MACROGLOBULIN / COMPLEMENT"/>
    <property type="match status" value="1"/>
</dbReference>
<dbReference type="SUPFAM" id="SSF48239">
    <property type="entry name" value="Terpenoid cyclases/Protein prenyltransferases"/>
    <property type="match status" value="1"/>
</dbReference>
<keyword evidence="3" id="KW-1185">Reference proteome</keyword>
<dbReference type="EMBL" id="BPLR01014441">
    <property type="protein sequence ID" value="GIY68786.1"/>
    <property type="molecule type" value="Genomic_DNA"/>
</dbReference>
<dbReference type="InterPro" id="IPR011626">
    <property type="entry name" value="Alpha-macroglobulin_TED"/>
</dbReference>